<evidence type="ECO:0000313" key="3">
    <source>
        <dbReference type="Proteomes" id="UP000600139"/>
    </source>
</evidence>
<evidence type="ECO:0000313" key="2">
    <source>
        <dbReference type="EMBL" id="MBK1815446.1"/>
    </source>
</evidence>
<comment type="caution">
    <text evidence="2">The sequence shown here is derived from an EMBL/GenBank/DDBJ whole genome shotgun (WGS) entry which is preliminary data.</text>
</comment>
<dbReference type="AlphaFoldDB" id="A0A934R360"/>
<keyword evidence="1" id="KW-0175">Coiled coil</keyword>
<dbReference type="EMBL" id="JAENIK010000008">
    <property type="protein sequence ID" value="MBK1815446.1"/>
    <property type="molecule type" value="Genomic_DNA"/>
</dbReference>
<keyword evidence="3" id="KW-1185">Reference proteome</keyword>
<gene>
    <name evidence="2" type="ORF">JIN84_07465</name>
</gene>
<evidence type="ECO:0000256" key="1">
    <source>
        <dbReference type="SAM" id="Coils"/>
    </source>
</evidence>
<accession>A0A934R360</accession>
<reference evidence="2" key="1">
    <citation type="submission" date="2021-01" db="EMBL/GenBank/DDBJ databases">
        <title>Modified the classification status of verrucomicrobia.</title>
        <authorList>
            <person name="Feng X."/>
        </authorList>
    </citation>
    <scope>NUCLEOTIDE SEQUENCE</scope>
    <source>
        <strain evidence="2">JCM 18052</strain>
    </source>
</reference>
<sequence length="141" mass="15666">MNFSSLPMLNAIGCLFLAGVVFTQWAKESRDADAATQLRSELAAAQDSAKTEKRHSDTLERDIAVLKQSFEATRLAAAKAQKSSAATVMESQLATATEQVETWKNSLADRDSRIRELENDLIATRRRLDEAIVRIKQAEVR</sequence>
<dbReference type="Proteomes" id="UP000600139">
    <property type="component" value="Unassembled WGS sequence"/>
</dbReference>
<feature type="coiled-coil region" evidence="1">
    <location>
        <begin position="100"/>
        <end position="141"/>
    </location>
</feature>
<protein>
    <submittedName>
        <fullName evidence="2">Uncharacterized protein</fullName>
    </submittedName>
</protein>
<name>A0A934R360_9BACT</name>
<dbReference type="RefSeq" id="WP_200350406.1">
    <property type="nucleotide sequence ID" value="NZ_BAABHZ010000012.1"/>
</dbReference>
<proteinExistence type="predicted"/>
<organism evidence="2 3">
    <name type="scientific">Luteolibacter yonseiensis</name>
    <dbReference type="NCBI Taxonomy" id="1144680"/>
    <lineage>
        <taxon>Bacteria</taxon>
        <taxon>Pseudomonadati</taxon>
        <taxon>Verrucomicrobiota</taxon>
        <taxon>Verrucomicrobiia</taxon>
        <taxon>Verrucomicrobiales</taxon>
        <taxon>Verrucomicrobiaceae</taxon>
        <taxon>Luteolibacter</taxon>
    </lineage>
</organism>